<dbReference type="GO" id="GO:0005829">
    <property type="term" value="C:cytosol"/>
    <property type="evidence" value="ECO:0007669"/>
    <property type="project" value="TreeGrafter"/>
</dbReference>
<evidence type="ECO:0000313" key="1">
    <source>
        <dbReference type="EMBL" id="SFP47468.1"/>
    </source>
</evidence>
<protein>
    <submittedName>
        <fullName evidence="1">Biofilm protein TabA</fullName>
    </submittedName>
</protein>
<reference evidence="1 2" key="1">
    <citation type="submission" date="2016-10" db="EMBL/GenBank/DDBJ databases">
        <authorList>
            <person name="Varghese N."/>
            <person name="Submissions S."/>
        </authorList>
    </citation>
    <scope>NUCLEOTIDE SEQUENCE [LARGE SCALE GENOMIC DNA]</scope>
    <source>
        <strain evidence="1 2">DSM 1361</strain>
    </source>
</reference>
<dbReference type="OrthoDB" id="6196468at2"/>
<dbReference type="InterPro" id="IPR004375">
    <property type="entry name" value="NanQ/TabA/YiaL"/>
</dbReference>
<organism evidence="1 2">
    <name type="scientific">Ruminobacter amylophilus</name>
    <dbReference type="NCBI Taxonomy" id="867"/>
    <lineage>
        <taxon>Bacteria</taxon>
        <taxon>Pseudomonadati</taxon>
        <taxon>Pseudomonadota</taxon>
        <taxon>Gammaproteobacteria</taxon>
        <taxon>Aeromonadales</taxon>
        <taxon>Succinivibrionaceae</taxon>
        <taxon>Ruminobacter</taxon>
    </lineage>
</organism>
<dbReference type="SUPFAM" id="SSF51197">
    <property type="entry name" value="Clavaminate synthase-like"/>
    <property type="match status" value="1"/>
</dbReference>
<dbReference type="Proteomes" id="UP000243745">
    <property type="component" value="Unassembled WGS sequence"/>
</dbReference>
<keyword evidence="2" id="KW-1185">Reference proteome</keyword>
<dbReference type="InterPro" id="IPR037012">
    <property type="entry name" value="NanQ/TabA/YiaL_sf"/>
</dbReference>
<dbReference type="PANTHER" id="PTHR34986">
    <property type="entry name" value="EVOLVED BETA-GALACTOSIDASE SUBUNIT BETA"/>
    <property type="match status" value="1"/>
</dbReference>
<name>A0A662ZHY2_9GAMM</name>
<evidence type="ECO:0000313" key="2">
    <source>
        <dbReference type="Proteomes" id="UP000243745"/>
    </source>
</evidence>
<dbReference type="PANTHER" id="PTHR34986:SF1">
    <property type="entry name" value="PROTEIN YIAL"/>
    <property type="match status" value="1"/>
</dbReference>
<accession>A0A662ZHY2</accession>
<sequence length="161" mass="18402">MYCGNFNDLPEKEHDTPLVKYIREAVALNASGRVELKKGLVYANFDTSRTELTANRKFEYHKDFLDVHVILTGCETIGFTPKKFQENSGIKHTFDSEKDLGFIEEELPACYVTLHPGDFAIFLPEELHKPLCAVNEQPIEIKKIVLKVHKDFYAHCLSLSV</sequence>
<dbReference type="EMBL" id="FOXF01000027">
    <property type="protein sequence ID" value="SFP47468.1"/>
    <property type="molecule type" value="Genomic_DNA"/>
</dbReference>
<proteinExistence type="predicted"/>
<dbReference type="Pfam" id="PF04074">
    <property type="entry name" value="DUF386"/>
    <property type="match status" value="1"/>
</dbReference>
<dbReference type="RefSeq" id="WP_093142448.1">
    <property type="nucleotide sequence ID" value="NZ_FOXF01000027.1"/>
</dbReference>
<dbReference type="AlphaFoldDB" id="A0A662ZHY2"/>
<dbReference type="Gene3D" id="2.60.120.370">
    <property type="entry name" value="YhcH/YjgK/YiaL"/>
    <property type="match status" value="1"/>
</dbReference>
<gene>
    <name evidence="1" type="ORF">SAMN02910344_01480</name>
</gene>
<dbReference type="NCBIfam" id="TIGR00022">
    <property type="entry name" value="YhcH/YjgK/YiaL family protein"/>
    <property type="match status" value="1"/>
</dbReference>